<dbReference type="OrthoDB" id="4828421at2"/>
<accession>A0A2N8TUI8</accession>
<evidence type="ECO:0000313" key="1">
    <source>
        <dbReference type="EMBL" id="PNG22682.1"/>
    </source>
</evidence>
<gene>
    <name evidence="1" type="ORF">C1J00_07965</name>
</gene>
<comment type="caution">
    <text evidence="1">The sequence shown here is derived from an EMBL/GenBank/DDBJ whole genome shotgun (WGS) entry which is preliminary data.</text>
</comment>
<sequence>MRYEIRIAGQMSETLAKAFPELDHVVVSGQTLLYGPVVDEAHLYGLLARFQSLGLRVVEMRQLPE</sequence>
<reference evidence="1 2" key="1">
    <citation type="submission" date="2018-01" db="EMBL/GenBank/DDBJ databases">
        <title>Draft genome sequence of Streptomyces sp. 13K301.</title>
        <authorList>
            <person name="Sahin N."/>
            <person name="Saygin H."/>
            <person name="Ay H."/>
        </authorList>
    </citation>
    <scope>NUCLEOTIDE SEQUENCE [LARGE SCALE GENOMIC DNA]</scope>
    <source>
        <strain evidence="1 2">13K301</strain>
    </source>
</reference>
<protein>
    <submittedName>
        <fullName evidence="1">Uncharacterized protein</fullName>
    </submittedName>
</protein>
<dbReference type="Proteomes" id="UP000235943">
    <property type="component" value="Unassembled WGS sequence"/>
</dbReference>
<dbReference type="AlphaFoldDB" id="A0A2N8TUI8"/>
<name>A0A2N8TUI8_9ACTN</name>
<dbReference type="EMBL" id="POUC01000038">
    <property type="protein sequence ID" value="PNG22682.1"/>
    <property type="molecule type" value="Genomic_DNA"/>
</dbReference>
<dbReference type="RefSeq" id="WP_102908321.1">
    <property type="nucleotide sequence ID" value="NZ_POUC01000038.1"/>
</dbReference>
<keyword evidence="2" id="KW-1185">Reference proteome</keyword>
<organism evidence="1 2">
    <name type="scientific">Streptomyces cahuitamycinicus</name>
    <dbReference type="NCBI Taxonomy" id="2070367"/>
    <lineage>
        <taxon>Bacteria</taxon>
        <taxon>Bacillati</taxon>
        <taxon>Actinomycetota</taxon>
        <taxon>Actinomycetes</taxon>
        <taxon>Kitasatosporales</taxon>
        <taxon>Streptomycetaceae</taxon>
        <taxon>Streptomyces</taxon>
    </lineage>
</organism>
<proteinExistence type="predicted"/>
<evidence type="ECO:0000313" key="2">
    <source>
        <dbReference type="Proteomes" id="UP000235943"/>
    </source>
</evidence>